<keyword evidence="4" id="KW-1185">Reference proteome</keyword>
<evidence type="ECO:0000313" key="2">
    <source>
        <dbReference type="EMBL" id="OSJ21830.1"/>
    </source>
</evidence>
<dbReference type="AlphaFoldDB" id="A0A1X3GFM1"/>
<evidence type="ECO:0000313" key="1">
    <source>
        <dbReference type="EMBL" id="OSJ02824.1"/>
    </source>
</evidence>
<dbReference type="EMBL" id="NAFK01000176">
    <property type="protein sequence ID" value="OSJ21830.1"/>
    <property type="molecule type" value="Genomic_DNA"/>
</dbReference>
<evidence type="ECO:0000313" key="4">
    <source>
        <dbReference type="Proteomes" id="UP000193884"/>
    </source>
</evidence>
<evidence type="ECO:0000313" key="3">
    <source>
        <dbReference type="Proteomes" id="UP000193553"/>
    </source>
</evidence>
<dbReference type="Proteomes" id="UP000193553">
    <property type="component" value="Unassembled WGS sequence"/>
</dbReference>
<dbReference type="EMBL" id="NAFI01000188">
    <property type="protein sequence ID" value="OSJ02824.1"/>
    <property type="molecule type" value="Genomic_DNA"/>
</dbReference>
<sequence>MLNRRQIAFGGPVLVASTLLISREASAGIGGVLKKVASATIQGATFITNPAAQVAAALKVLNPLIEKVSPDLGRATSMIQKTAAESSTLEGRLKIIVGATAPQAIPLFANTGFSPAQMQMYSDQSTKTYHLSKSAEDELRGDPYGFVSKNADELSDYVKKYPYGVYAESFVLNPGEIAVRGAGKAAGPAGTGFYPTTLSIGDLITLVSIFRGV</sequence>
<reference evidence="3 4" key="1">
    <citation type="submission" date="2017-03" db="EMBL/GenBank/DDBJ databases">
        <title>Whole genome sequences of fourteen strains of Bradyrhizobium canariense and one strain of Bradyrhizobium japonicum isolated from Lupinus (Papilionoideae: Genisteae) species in Algeria.</title>
        <authorList>
            <person name="Crovadore J."/>
            <person name="Chekireb D."/>
            <person name="Brachmann A."/>
            <person name="Chablais R."/>
            <person name="Cochard B."/>
            <person name="Lefort F."/>
        </authorList>
    </citation>
    <scope>NUCLEOTIDE SEQUENCE [LARGE SCALE GENOMIC DNA]</scope>
    <source>
        <strain evidence="1 3">UBMA195</strain>
        <strain evidence="2 4">UBMAN05</strain>
    </source>
</reference>
<protein>
    <submittedName>
        <fullName evidence="1">Uncharacterized protein</fullName>
    </submittedName>
</protein>
<dbReference type="Proteomes" id="UP000193884">
    <property type="component" value="Unassembled WGS sequence"/>
</dbReference>
<comment type="caution">
    <text evidence="1">The sequence shown here is derived from an EMBL/GenBank/DDBJ whole genome shotgun (WGS) entry which is preliminary data.</text>
</comment>
<proteinExistence type="predicted"/>
<name>A0A1X3GFM1_9BRAD</name>
<gene>
    <name evidence="2" type="ORF">BST63_33315</name>
    <name evidence="1" type="ORF">BSZ18_34525</name>
</gene>
<organism evidence="1 3">
    <name type="scientific">Bradyrhizobium canariense</name>
    <dbReference type="NCBI Taxonomy" id="255045"/>
    <lineage>
        <taxon>Bacteria</taxon>
        <taxon>Pseudomonadati</taxon>
        <taxon>Pseudomonadota</taxon>
        <taxon>Alphaproteobacteria</taxon>
        <taxon>Hyphomicrobiales</taxon>
        <taxon>Nitrobacteraceae</taxon>
        <taxon>Bradyrhizobium</taxon>
    </lineage>
</organism>
<accession>A0A1X3GFM1</accession>